<keyword evidence="3" id="KW-0472">Membrane</keyword>
<keyword evidence="3" id="KW-1133">Transmembrane helix</keyword>
<reference evidence="7 8" key="1">
    <citation type="journal article" name="Sci. Rep.">
        <title>Telomere-to-telomere assembled and centromere annotated genomes of the two main subspecies of the button mushroom Agaricus bisporus reveal especially polymorphic chromosome ends.</title>
        <authorList>
            <person name="Sonnenberg A.S.M."/>
            <person name="Sedaghat-Telgerd N."/>
            <person name="Lavrijssen B."/>
            <person name="Ohm R.A."/>
            <person name="Hendrickx P.M."/>
            <person name="Scholtmeijer K."/>
            <person name="Baars J.J.P."/>
            <person name="van Peer A."/>
        </authorList>
    </citation>
    <scope>NUCLEOTIDE SEQUENCE [LARGE SCALE GENOMIC DNA]</scope>
    <source>
        <strain evidence="7 8">H119_p4</strain>
    </source>
</reference>
<feature type="transmembrane region" description="Helical" evidence="3">
    <location>
        <begin position="655"/>
        <end position="677"/>
    </location>
</feature>
<dbReference type="Gene3D" id="2.60.40.10">
    <property type="entry name" value="Immunoglobulins"/>
    <property type="match status" value="1"/>
</dbReference>
<evidence type="ECO:0000313" key="8">
    <source>
        <dbReference type="Proteomes" id="UP000629468"/>
    </source>
</evidence>
<gene>
    <name evidence="7" type="ORF">Agabi119p4_10956</name>
</gene>
<dbReference type="InterPro" id="IPR011043">
    <property type="entry name" value="Gal_Oxase/kelch_b-propeller"/>
</dbReference>
<comment type="caution">
    <text evidence="7">The sequence shown here is derived from an EMBL/GenBank/DDBJ whole genome shotgun (WGS) entry which is preliminary data.</text>
</comment>
<evidence type="ECO:0000256" key="1">
    <source>
        <dbReference type="ARBA" id="ARBA00022729"/>
    </source>
</evidence>
<dbReference type="EMBL" id="JABXXO010000015">
    <property type="protein sequence ID" value="KAF7760280.1"/>
    <property type="molecule type" value="Genomic_DNA"/>
</dbReference>
<keyword evidence="3" id="KW-0812">Transmembrane</keyword>
<dbReference type="InterPro" id="IPR015202">
    <property type="entry name" value="GO-like_E_set"/>
</dbReference>
<organism evidence="7 8">
    <name type="scientific">Agaricus bisporus var. burnettii</name>
    <dbReference type="NCBI Taxonomy" id="192524"/>
    <lineage>
        <taxon>Eukaryota</taxon>
        <taxon>Fungi</taxon>
        <taxon>Dikarya</taxon>
        <taxon>Basidiomycota</taxon>
        <taxon>Agaricomycotina</taxon>
        <taxon>Agaricomycetes</taxon>
        <taxon>Agaricomycetidae</taxon>
        <taxon>Agaricales</taxon>
        <taxon>Agaricineae</taxon>
        <taxon>Agaricaceae</taxon>
        <taxon>Agaricus</taxon>
    </lineage>
</organism>
<proteinExistence type="predicted"/>
<dbReference type="InterPro" id="IPR013783">
    <property type="entry name" value="Ig-like_fold"/>
</dbReference>
<evidence type="ECO:0000259" key="6">
    <source>
        <dbReference type="Pfam" id="PF09118"/>
    </source>
</evidence>
<evidence type="ECO:0000256" key="2">
    <source>
        <dbReference type="SAM" id="MobiDB-lite"/>
    </source>
</evidence>
<dbReference type="CDD" id="cd02851">
    <property type="entry name" value="E_set_GO_C"/>
    <property type="match status" value="1"/>
</dbReference>
<evidence type="ECO:0000313" key="7">
    <source>
        <dbReference type="EMBL" id="KAF7760280.1"/>
    </source>
</evidence>
<feature type="signal peptide" evidence="4">
    <location>
        <begin position="1"/>
        <end position="26"/>
    </location>
</feature>
<feature type="compositionally biased region" description="Low complexity" evidence="2">
    <location>
        <begin position="635"/>
        <end position="650"/>
    </location>
</feature>
<feature type="region of interest" description="Disordered" evidence="2">
    <location>
        <begin position="746"/>
        <end position="789"/>
    </location>
</feature>
<dbReference type="PANTHER" id="PTHR32208:SF21">
    <property type="entry name" value="LOW QUALITY PROTEIN: ALDEHYDE OXIDASE GLOX-LIKE"/>
    <property type="match status" value="1"/>
</dbReference>
<dbReference type="InterPro" id="IPR009880">
    <property type="entry name" value="Glyoxal_oxidase_N"/>
</dbReference>
<dbReference type="SUPFAM" id="SSF50965">
    <property type="entry name" value="Galactose oxidase, central domain"/>
    <property type="match status" value="1"/>
</dbReference>
<protein>
    <submittedName>
        <fullName evidence="7">CAZyme family AA5</fullName>
    </submittedName>
</protein>
<dbReference type="SUPFAM" id="SSF81296">
    <property type="entry name" value="E set domains"/>
    <property type="match status" value="1"/>
</dbReference>
<dbReference type="InterPro" id="IPR037293">
    <property type="entry name" value="Gal_Oxidase_central_sf"/>
</dbReference>
<dbReference type="Proteomes" id="UP000629468">
    <property type="component" value="Unassembled WGS sequence"/>
</dbReference>
<dbReference type="Pfam" id="PF07250">
    <property type="entry name" value="Glyoxal_oxid_N"/>
    <property type="match status" value="1"/>
</dbReference>
<feature type="domain" description="Glyoxal oxidase N-terminal" evidence="5">
    <location>
        <begin position="214"/>
        <end position="489"/>
    </location>
</feature>
<dbReference type="InterPro" id="IPR014756">
    <property type="entry name" value="Ig_E-set"/>
</dbReference>
<dbReference type="AlphaFoldDB" id="A0A8H7C1I9"/>
<feature type="chain" id="PRO_5034654501" evidence="4">
    <location>
        <begin position="27"/>
        <end position="789"/>
    </location>
</feature>
<dbReference type="Pfam" id="PF09118">
    <property type="entry name" value="GO-like_E_set"/>
    <property type="match status" value="1"/>
</dbReference>
<name>A0A8H7C1I9_AGABI</name>
<feature type="domain" description="Galactose oxidase-like Early set" evidence="6">
    <location>
        <begin position="495"/>
        <end position="603"/>
    </location>
</feature>
<sequence length="789" mass="83360">MISLSRSFVALRLFLFFSCAISPSLSATAGSFADGGTTGVSAMMMILGNEDYVYILDKAEGNAEVINGHPAWGAVWDTRTHEHQLMDVRSNVFCSSGMHLPNGSYVTFGGNSAVGPGGNTPTGPDGLPETWDPQYQDFDGAKAIRVLNPCDSKENFADPKCQWFDDATVLAMERRRWYSAAEALEDGSVIIIGGFVNGGYINRNYPNTDPEFEGGAADCTYEYYPSRNQPAQTVQFLIQTSGLNAYALTYLMPSGQLFVQANVSTMLWDHNANVETPLPPMPGNVVRVYPASGANAMLPLTPANNYEPTILFCGGSDMPESAFGNYAFPAINTFDYPASTDCQRITPEPQDGSEPVYTKDDDLLEGRTMGQFILLPDGKILLVNGGANGTAGYSQMTGETPTFGQMPWGESLASGPRGTPALYDPEAPAGQRWSNTGFAASDIARLYHSSAMLLADGSVLIAGSNPNVDVNTSTIFPTTYKAEIFYPSYFDATTRPAPSGIPTTLSYGGDYFNVTLPQTSYSGSANDAAAKTKVVVTRGGFTTHAMNMGQRYLQLNNTYTVQDDGTIVLHCAQPPPNPHILQPGPVVFWVVVDGIPSNGTMVIVGNGQIGPQPVTDASILPDSVLAADNVNGGASDSSSSGGDNNNSDSTTSTGAIVGGVVGGIAALAAIVGAVVFFMRRRNAGGRGVYTQKAAPASTYDFGSTPLEATRGHIPIPSDSSSFVPLNQENRSVAWNAGSTASLHEAAGVSAPYRDDPRTSSMGSGGGYGGYPMQEQNYDPYARAGPGGRL</sequence>
<evidence type="ECO:0000259" key="5">
    <source>
        <dbReference type="Pfam" id="PF07250"/>
    </source>
</evidence>
<feature type="region of interest" description="Disordered" evidence="2">
    <location>
        <begin position="630"/>
        <end position="650"/>
    </location>
</feature>
<evidence type="ECO:0000256" key="3">
    <source>
        <dbReference type="SAM" id="Phobius"/>
    </source>
</evidence>
<dbReference type="Gene3D" id="2.130.10.80">
    <property type="entry name" value="Galactose oxidase/kelch, beta-propeller"/>
    <property type="match status" value="1"/>
</dbReference>
<keyword evidence="1 4" id="KW-0732">Signal</keyword>
<evidence type="ECO:0000256" key="4">
    <source>
        <dbReference type="SAM" id="SignalP"/>
    </source>
</evidence>
<dbReference type="PANTHER" id="PTHR32208">
    <property type="entry name" value="SECRETED PROTEIN-RELATED"/>
    <property type="match status" value="1"/>
</dbReference>
<accession>A0A8H7C1I9</accession>